<dbReference type="AlphaFoldDB" id="A0A5R8KAX4"/>
<evidence type="ECO:0000313" key="1">
    <source>
        <dbReference type="EMBL" id="TLD69464.1"/>
    </source>
</evidence>
<comment type="caution">
    <text evidence="1">The sequence shown here is derived from an EMBL/GenBank/DDBJ whole genome shotgun (WGS) entry which is preliminary data.</text>
</comment>
<gene>
    <name evidence="1" type="ORF">FEM03_17635</name>
</gene>
<evidence type="ECO:0000313" key="2">
    <source>
        <dbReference type="Proteomes" id="UP000306196"/>
    </source>
</evidence>
<keyword evidence="2" id="KW-1185">Reference proteome</keyword>
<dbReference type="EMBL" id="VAUV01000013">
    <property type="protein sequence ID" value="TLD69464.1"/>
    <property type="molecule type" value="Genomic_DNA"/>
</dbReference>
<proteinExistence type="predicted"/>
<name>A0A5R8KAX4_9BACT</name>
<organism evidence="1 2">
    <name type="scientific">Phragmitibacter flavus</name>
    <dbReference type="NCBI Taxonomy" id="2576071"/>
    <lineage>
        <taxon>Bacteria</taxon>
        <taxon>Pseudomonadati</taxon>
        <taxon>Verrucomicrobiota</taxon>
        <taxon>Verrucomicrobiia</taxon>
        <taxon>Verrucomicrobiales</taxon>
        <taxon>Verrucomicrobiaceae</taxon>
        <taxon>Phragmitibacter</taxon>
    </lineage>
</organism>
<protein>
    <submittedName>
        <fullName evidence="1">Uncharacterized protein</fullName>
    </submittedName>
</protein>
<accession>A0A5R8KAX4</accession>
<sequence>MDLIDVPIRALVNVADEMRCFNIVMRTEDILPRRKVVSIAVVTSVFLINALQSFAVLPFDISTNNSGQISGASWSGNGTVQANLDAGNFLTGGINKDVLVQDFSAGTFTIDAGSIYPTNRVSSDFGATISFALTGGTADLQVVNSINYDGGNEMYNSFGLTGFAGNVTQISMTMSYTQPIASRRDIATTVLNGLPIGGALGLVSAGSGLSPNDFNVSMAFGGVHPAPTASGQFVVGLPANANPLASLGWANRNEAGATTFLSNGFTGLIQTLGQTSEHFLLVRGYDYSGGNNFVTATDADLLYIYSMTWNISLDGGAAFAAGTEFTVSMDGQQHANFSNVPPVPEPSSAFFVGAAGILLIVGRRRRMGRA</sequence>
<reference evidence="1 2" key="1">
    <citation type="submission" date="2019-05" db="EMBL/GenBank/DDBJ databases">
        <title>Verrucobacter flavum gen. nov., sp. nov. a new member of the family Verrucomicrobiaceae.</title>
        <authorList>
            <person name="Szuroczki S."/>
            <person name="Abbaszade G."/>
            <person name="Szabo A."/>
            <person name="Felfoldi T."/>
            <person name="Schumann P."/>
            <person name="Boka K."/>
            <person name="Keki Z."/>
            <person name="Toumi M."/>
            <person name="Toth E."/>
        </authorList>
    </citation>
    <scope>NUCLEOTIDE SEQUENCE [LARGE SCALE GENOMIC DNA]</scope>
    <source>
        <strain evidence="1 2">MG-N-17</strain>
    </source>
</reference>
<dbReference type="RefSeq" id="WP_138087607.1">
    <property type="nucleotide sequence ID" value="NZ_VAUV01000013.1"/>
</dbReference>
<dbReference type="Proteomes" id="UP000306196">
    <property type="component" value="Unassembled WGS sequence"/>
</dbReference>